<dbReference type="Gene3D" id="1.10.357.10">
    <property type="entry name" value="Tetracycline Repressor, domain 2"/>
    <property type="match status" value="1"/>
</dbReference>
<name>A0A327Z1T6_9ACTN</name>
<dbReference type="SUPFAM" id="SSF46689">
    <property type="entry name" value="Homeodomain-like"/>
    <property type="match status" value="1"/>
</dbReference>
<dbReference type="InterPro" id="IPR036271">
    <property type="entry name" value="Tet_transcr_reg_TetR-rel_C_sf"/>
</dbReference>
<keyword evidence="2 4" id="KW-0238">DNA-binding</keyword>
<evidence type="ECO:0000256" key="4">
    <source>
        <dbReference type="PROSITE-ProRule" id="PRU00335"/>
    </source>
</evidence>
<evidence type="ECO:0000256" key="1">
    <source>
        <dbReference type="ARBA" id="ARBA00023015"/>
    </source>
</evidence>
<dbReference type="InterPro" id="IPR001647">
    <property type="entry name" value="HTH_TetR"/>
</dbReference>
<comment type="caution">
    <text evidence="6">The sequence shown here is derived from an EMBL/GenBank/DDBJ whole genome shotgun (WGS) entry which is preliminary data.</text>
</comment>
<dbReference type="Proteomes" id="UP000249341">
    <property type="component" value="Unassembled WGS sequence"/>
</dbReference>
<keyword evidence="7" id="KW-1185">Reference proteome</keyword>
<evidence type="ECO:0000256" key="3">
    <source>
        <dbReference type="ARBA" id="ARBA00023163"/>
    </source>
</evidence>
<dbReference type="PROSITE" id="PS50977">
    <property type="entry name" value="HTH_TETR_2"/>
    <property type="match status" value="1"/>
</dbReference>
<accession>A0A327Z1T6</accession>
<proteinExistence type="predicted"/>
<evidence type="ECO:0000313" key="6">
    <source>
        <dbReference type="EMBL" id="RAK28376.1"/>
    </source>
</evidence>
<keyword evidence="1" id="KW-0805">Transcription regulation</keyword>
<reference evidence="6 7" key="1">
    <citation type="submission" date="2018-06" db="EMBL/GenBank/DDBJ databases">
        <title>Genomic Encyclopedia of Type Strains, Phase III (KMG-III): the genomes of soil and plant-associated and newly described type strains.</title>
        <authorList>
            <person name="Whitman W."/>
        </authorList>
    </citation>
    <scope>NUCLEOTIDE SEQUENCE [LARGE SCALE GENOMIC DNA]</scope>
    <source>
        <strain evidence="6 7">CGMCC 4.7090</strain>
    </source>
</reference>
<feature type="domain" description="HTH tetR-type" evidence="5">
    <location>
        <begin position="11"/>
        <end position="71"/>
    </location>
</feature>
<feature type="DNA-binding region" description="H-T-H motif" evidence="4">
    <location>
        <begin position="34"/>
        <end position="53"/>
    </location>
</feature>
<organism evidence="6 7">
    <name type="scientific">Actinoplanes lutulentus</name>
    <dbReference type="NCBI Taxonomy" id="1287878"/>
    <lineage>
        <taxon>Bacteria</taxon>
        <taxon>Bacillati</taxon>
        <taxon>Actinomycetota</taxon>
        <taxon>Actinomycetes</taxon>
        <taxon>Micromonosporales</taxon>
        <taxon>Micromonosporaceae</taxon>
        <taxon>Actinoplanes</taxon>
    </lineage>
</organism>
<sequence length="201" mass="22223">MSRTGQYAKGVAKREEILEVALEIIAREGYHGLTIRHLADTVGLSKTGLLHYFGSKEDLFVEVLRRRDAVPRDVVARGGSEHFMETLMAALRQNMEAAGLIQLYVRFSAEATDPGHPAHEYFAERYRRLQDSGSDAMQALSADGRLAPSVDPGKLTVLLAALLDGMQLRSLFSPELDVAGHVEHFMHLMGLHAEHDSSKSE</sequence>
<protein>
    <submittedName>
        <fullName evidence="6">TetR family transcriptional regulator</fullName>
    </submittedName>
</protein>
<dbReference type="RefSeq" id="WP_111653446.1">
    <property type="nucleotide sequence ID" value="NZ_JACHWI010000002.1"/>
</dbReference>
<dbReference type="PANTHER" id="PTHR47506:SF6">
    <property type="entry name" value="HTH-TYPE TRANSCRIPTIONAL REPRESSOR NEMR"/>
    <property type="match status" value="1"/>
</dbReference>
<dbReference type="EMBL" id="QLMJ01000020">
    <property type="protein sequence ID" value="RAK28376.1"/>
    <property type="molecule type" value="Genomic_DNA"/>
</dbReference>
<evidence type="ECO:0000313" key="7">
    <source>
        <dbReference type="Proteomes" id="UP000249341"/>
    </source>
</evidence>
<dbReference type="PANTHER" id="PTHR47506">
    <property type="entry name" value="TRANSCRIPTIONAL REGULATORY PROTEIN"/>
    <property type="match status" value="1"/>
</dbReference>
<gene>
    <name evidence="6" type="ORF">B0I29_120144</name>
</gene>
<dbReference type="GO" id="GO:0003677">
    <property type="term" value="F:DNA binding"/>
    <property type="evidence" value="ECO:0007669"/>
    <property type="project" value="UniProtKB-UniRule"/>
</dbReference>
<dbReference type="OrthoDB" id="7505659at2"/>
<evidence type="ECO:0000256" key="2">
    <source>
        <dbReference type="ARBA" id="ARBA00023125"/>
    </source>
</evidence>
<evidence type="ECO:0000259" key="5">
    <source>
        <dbReference type="PROSITE" id="PS50977"/>
    </source>
</evidence>
<keyword evidence="3" id="KW-0804">Transcription</keyword>
<dbReference type="Pfam" id="PF00440">
    <property type="entry name" value="TetR_N"/>
    <property type="match status" value="1"/>
</dbReference>
<dbReference type="InterPro" id="IPR009057">
    <property type="entry name" value="Homeodomain-like_sf"/>
</dbReference>
<dbReference type="AlphaFoldDB" id="A0A327Z1T6"/>
<dbReference type="SUPFAM" id="SSF48498">
    <property type="entry name" value="Tetracyclin repressor-like, C-terminal domain"/>
    <property type="match status" value="1"/>
</dbReference>
<dbReference type="PRINTS" id="PR00455">
    <property type="entry name" value="HTHTETR"/>
</dbReference>